<evidence type="ECO:0000256" key="3">
    <source>
        <dbReference type="PIRSR" id="PIRSR004848-1"/>
    </source>
</evidence>
<protein>
    <recommendedName>
        <fullName evidence="2">Pyridoxal phosphate homeostasis protein</fullName>
        <shortName evidence="2">PLP homeostasis protein</shortName>
    </recommendedName>
</protein>
<evidence type="ECO:0000256" key="4">
    <source>
        <dbReference type="RuleBase" id="RU004514"/>
    </source>
</evidence>
<evidence type="ECO:0000313" key="7">
    <source>
        <dbReference type="Proteomes" id="UP000298860"/>
    </source>
</evidence>
<dbReference type="AlphaFoldDB" id="A0A4D4JEM2"/>
<dbReference type="InterPro" id="IPR011078">
    <property type="entry name" value="PyrdxlP_homeostasis"/>
</dbReference>
<dbReference type="CDD" id="cd00635">
    <property type="entry name" value="PLPDE_III_YBL036c_like"/>
    <property type="match status" value="1"/>
</dbReference>
<evidence type="ECO:0000313" key="6">
    <source>
        <dbReference type="EMBL" id="GDY32806.1"/>
    </source>
</evidence>
<evidence type="ECO:0000256" key="2">
    <source>
        <dbReference type="HAMAP-Rule" id="MF_02087"/>
    </source>
</evidence>
<dbReference type="Proteomes" id="UP000298860">
    <property type="component" value="Unassembled WGS sequence"/>
</dbReference>
<dbReference type="GO" id="GO:0030170">
    <property type="term" value="F:pyridoxal phosphate binding"/>
    <property type="evidence" value="ECO:0007669"/>
    <property type="project" value="UniProtKB-UniRule"/>
</dbReference>
<evidence type="ECO:0000256" key="1">
    <source>
        <dbReference type="ARBA" id="ARBA00022898"/>
    </source>
</evidence>
<feature type="modified residue" description="N6-(pyridoxal phosphate)lysine" evidence="2 3">
    <location>
        <position position="46"/>
    </location>
</feature>
<gene>
    <name evidence="6" type="ORF">GTS_44390</name>
</gene>
<keyword evidence="7" id="KW-1185">Reference proteome</keyword>
<dbReference type="EMBL" id="BJFL01000029">
    <property type="protein sequence ID" value="GDY32806.1"/>
    <property type="molecule type" value="Genomic_DNA"/>
</dbReference>
<dbReference type="SUPFAM" id="SSF51419">
    <property type="entry name" value="PLP-binding barrel"/>
    <property type="match status" value="1"/>
</dbReference>
<dbReference type="Gene3D" id="3.20.20.10">
    <property type="entry name" value="Alanine racemase"/>
    <property type="match status" value="1"/>
</dbReference>
<proteinExistence type="inferred from homology"/>
<dbReference type="HAMAP" id="MF_02087">
    <property type="entry name" value="PLP_homeostasis"/>
    <property type="match status" value="1"/>
</dbReference>
<dbReference type="PROSITE" id="PS01211">
    <property type="entry name" value="UPF0001"/>
    <property type="match status" value="1"/>
</dbReference>
<dbReference type="RefSeq" id="WP_137815801.1">
    <property type="nucleotide sequence ID" value="NZ_BJFL01000029.1"/>
</dbReference>
<dbReference type="Pfam" id="PF01168">
    <property type="entry name" value="Ala_racemase_N"/>
    <property type="match status" value="1"/>
</dbReference>
<dbReference type="NCBIfam" id="TIGR00044">
    <property type="entry name" value="YggS family pyridoxal phosphate-dependent enzyme"/>
    <property type="match status" value="1"/>
</dbReference>
<evidence type="ECO:0000259" key="5">
    <source>
        <dbReference type="Pfam" id="PF01168"/>
    </source>
</evidence>
<dbReference type="InterPro" id="IPR029066">
    <property type="entry name" value="PLP-binding_barrel"/>
</dbReference>
<organism evidence="6 7">
    <name type="scientific">Gandjariella thermophila</name>
    <dbReference type="NCBI Taxonomy" id="1931992"/>
    <lineage>
        <taxon>Bacteria</taxon>
        <taxon>Bacillati</taxon>
        <taxon>Actinomycetota</taxon>
        <taxon>Actinomycetes</taxon>
        <taxon>Pseudonocardiales</taxon>
        <taxon>Pseudonocardiaceae</taxon>
        <taxon>Gandjariella</taxon>
    </lineage>
</organism>
<dbReference type="PANTHER" id="PTHR10146:SF14">
    <property type="entry name" value="PYRIDOXAL PHOSPHATE HOMEOSTASIS PROTEIN"/>
    <property type="match status" value="1"/>
</dbReference>
<dbReference type="OrthoDB" id="9804072at2"/>
<comment type="caution">
    <text evidence="6">The sequence shown here is derived from an EMBL/GenBank/DDBJ whole genome shotgun (WGS) entry which is preliminary data.</text>
</comment>
<sequence>MSAAEVTGERRAELAEALHAVRERIDAACASAGRDPSGVRMIAVTKTFPATDVAMLTDLGLTDFGENRDQEARRKVEELAGLRPDAAARWHMVGRLQRNKARSVVRWAAEVQSVDSPRLADALARAVASARDAGERAGPLDVLVQASLDADPGRGGCPLPELPALADTVAASGELALRGVMLVAPMEMDPGAAFDVLSRAWQRIRRDHPEATELSAGMSGDMEAAIRHGSTCVRVGTALLGGRRIASP</sequence>
<comment type="similarity">
    <text evidence="2 4">Belongs to the pyridoxal phosphate-binding protein YggS/PROSC family.</text>
</comment>
<feature type="domain" description="Alanine racemase N-terminal" evidence="5">
    <location>
        <begin position="18"/>
        <end position="243"/>
    </location>
</feature>
<accession>A0A4D4JEM2</accession>
<keyword evidence="1 2" id="KW-0663">Pyridoxal phosphate</keyword>
<dbReference type="PANTHER" id="PTHR10146">
    <property type="entry name" value="PROLINE SYNTHETASE CO-TRANSCRIBED BACTERIAL HOMOLOG PROTEIN"/>
    <property type="match status" value="1"/>
</dbReference>
<comment type="cofactor">
    <cofactor evidence="3">
        <name>pyridoxal 5'-phosphate</name>
        <dbReference type="ChEBI" id="CHEBI:597326"/>
    </cofactor>
</comment>
<name>A0A4D4JEM2_9PSEU</name>
<dbReference type="InterPro" id="IPR001608">
    <property type="entry name" value="Ala_racemase_N"/>
</dbReference>
<dbReference type="PIRSF" id="PIRSF004848">
    <property type="entry name" value="YBL036c_PLPDEIII"/>
    <property type="match status" value="1"/>
</dbReference>
<reference evidence="7" key="1">
    <citation type="submission" date="2019-04" db="EMBL/GenBank/DDBJ databases">
        <title>Draft genome sequence of Pseudonocardiaceae bacterium SL3-2-4.</title>
        <authorList>
            <person name="Ningsih F."/>
            <person name="Yokota A."/>
            <person name="Sakai Y."/>
            <person name="Nanatani K."/>
            <person name="Yabe S."/>
            <person name="Oetari A."/>
            <person name="Sjamsuridzal W."/>
        </authorList>
    </citation>
    <scope>NUCLEOTIDE SEQUENCE [LARGE SCALE GENOMIC DNA]</scope>
    <source>
        <strain evidence="7">SL3-2-4</strain>
    </source>
</reference>
<comment type="function">
    <text evidence="2">Pyridoxal 5'-phosphate (PLP)-binding protein, which is involved in PLP homeostasis.</text>
</comment>